<organism evidence="1 2">
    <name type="scientific">Burkholderia thailandensis</name>
    <dbReference type="NCBI Taxonomy" id="57975"/>
    <lineage>
        <taxon>Bacteria</taxon>
        <taxon>Pseudomonadati</taxon>
        <taxon>Pseudomonadota</taxon>
        <taxon>Betaproteobacteria</taxon>
        <taxon>Burkholderiales</taxon>
        <taxon>Burkholderiaceae</taxon>
        <taxon>Burkholderia</taxon>
        <taxon>pseudomallei group</taxon>
    </lineage>
</organism>
<proteinExistence type="predicted"/>
<evidence type="ECO:0000313" key="1">
    <source>
        <dbReference type="EMBL" id="MDW9257003.1"/>
    </source>
</evidence>
<protein>
    <submittedName>
        <fullName evidence="1">Uncharacterized protein</fullName>
    </submittedName>
</protein>
<accession>A0AAW9D4U7</accession>
<name>A0AAW9D4U7_BURTH</name>
<dbReference type="AlphaFoldDB" id="A0AAW9D4U7"/>
<comment type="caution">
    <text evidence="1">The sequence shown here is derived from an EMBL/GenBank/DDBJ whole genome shotgun (WGS) entry which is preliminary data.</text>
</comment>
<reference evidence="1" key="1">
    <citation type="submission" date="2018-08" db="EMBL/GenBank/DDBJ databases">
        <title>Identification of Burkholderia cepacia strains that express a Burkholderia pseudomallei-like capsular polysaccharide.</title>
        <authorList>
            <person name="Burtnick M.N."/>
            <person name="Vongsouvath M."/>
            <person name="Newton P."/>
            <person name="Wuthiekanun V."/>
            <person name="Limmathurotsakul D."/>
            <person name="Brett P.J."/>
            <person name="Chantratita N."/>
            <person name="Dance D.A."/>
        </authorList>
    </citation>
    <scope>NUCLEOTIDE SEQUENCE</scope>
    <source>
        <strain evidence="1">SBXCC001</strain>
    </source>
</reference>
<gene>
    <name evidence="1" type="ORF">C7S16_2212</name>
</gene>
<dbReference type="Proteomes" id="UP001272137">
    <property type="component" value="Unassembled WGS sequence"/>
</dbReference>
<evidence type="ECO:0000313" key="2">
    <source>
        <dbReference type="Proteomes" id="UP001272137"/>
    </source>
</evidence>
<dbReference type="EMBL" id="QXCT01000002">
    <property type="protein sequence ID" value="MDW9257003.1"/>
    <property type="molecule type" value="Genomic_DNA"/>
</dbReference>
<sequence>MIMEMGSAADYKANRRRAGPSCDVIARFSAVRPMSAPRSGAADAGAL</sequence>